<keyword evidence="5" id="KW-0560">Oxidoreductase</keyword>
<dbReference type="Pfam" id="PF07690">
    <property type="entry name" value="MFS_1"/>
    <property type="match status" value="1"/>
</dbReference>
<evidence type="ECO:0000256" key="3">
    <source>
        <dbReference type="ARBA" id="ARBA00022723"/>
    </source>
</evidence>
<keyword evidence="8" id="KW-0349">Heme</keyword>
<protein>
    <recommendedName>
        <fullName evidence="10">Major facilitator superfamily (MFS) profile domain-containing protein</fullName>
    </recommendedName>
</protein>
<dbReference type="EMBL" id="KV878927">
    <property type="protein sequence ID" value="OJJ78810.1"/>
    <property type="molecule type" value="Genomic_DNA"/>
</dbReference>
<dbReference type="GO" id="GO:0020037">
    <property type="term" value="F:heme binding"/>
    <property type="evidence" value="ECO:0007669"/>
    <property type="project" value="InterPro"/>
</dbReference>
<feature type="transmembrane region" description="Helical" evidence="9">
    <location>
        <begin position="818"/>
        <end position="843"/>
    </location>
</feature>
<proteinExistence type="predicted"/>
<feature type="transmembrane region" description="Helical" evidence="9">
    <location>
        <begin position="968"/>
        <end position="985"/>
    </location>
</feature>
<dbReference type="Gene3D" id="1.10.630.10">
    <property type="entry name" value="Cytochrome P450"/>
    <property type="match status" value="1"/>
</dbReference>
<dbReference type="PANTHER" id="PTHR23502">
    <property type="entry name" value="MAJOR FACILITATOR SUPERFAMILY"/>
    <property type="match status" value="1"/>
</dbReference>
<dbReference type="InterPro" id="IPR036259">
    <property type="entry name" value="MFS_trans_sf"/>
</dbReference>
<dbReference type="InterPro" id="IPR011701">
    <property type="entry name" value="MFS"/>
</dbReference>
<dbReference type="GeneID" id="34466198"/>
<dbReference type="PROSITE" id="PS00086">
    <property type="entry name" value="CYTOCHROME_P450"/>
    <property type="match status" value="1"/>
</dbReference>
<dbReference type="Pfam" id="PF00067">
    <property type="entry name" value="p450"/>
    <property type="match status" value="1"/>
</dbReference>
<dbReference type="SUPFAM" id="SSF103473">
    <property type="entry name" value="MFS general substrate transporter"/>
    <property type="match status" value="1"/>
</dbReference>
<dbReference type="GO" id="GO:0016705">
    <property type="term" value="F:oxidoreductase activity, acting on paired donors, with incorporation or reduction of molecular oxygen"/>
    <property type="evidence" value="ECO:0007669"/>
    <property type="project" value="InterPro"/>
</dbReference>
<feature type="transmembrane region" description="Helical" evidence="9">
    <location>
        <begin position="939"/>
        <end position="961"/>
    </location>
</feature>
<dbReference type="FunFam" id="1.20.1250.20:FF:000318">
    <property type="entry name" value="MFS multidrug transporter, putative"/>
    <property type="match status" value="1"/>
</dbReference>
<dbReference type="GO" id="GO:0005506">
    <property type="term" value="F:iron ion binding"/>
    <property type="evidence" value="ECO:0007669"/>
    <property type="project" value="InterPro"/>
</dbReference>
<dbReference type="STRING" id="1160497.A0A1L9V4H1"/>
<feature type="binding site" description="axial binding residue" evidence="8">
    <location>
        <position position="457"/>
    </location>
    <ligand>
        <name>heme</name>
        <dbReference type="ChEBI" id="CHEBI:30413"/>
    </ligand>
    <ligandPart>
        <name>Fe</name>
        <dbReference type="ChEBI" id="CHEBI:18248"/>
    </ligandPart>
</feature>
<dbReference type="VEuPathDB" id="FungiDB:ASPGLDRAFT_78014"/>
<dbReference type="GO" id="GO:0004497">
    <property type="term" value="F:monooxygenase activity"/>
    <property type="evidence" value="ECO:0007669"/>
    <property type="project" value="InterPro"/>
</dbReference>
<evidence type="ECO:0000256" key="9">
    <source>
        <dbReference type="SAM" id="Phobius"/>
    </source>
</evidence>
<feature type="transmembrane region" description="Helical" evidence="9">
    <location>
        <begin position="601"/>
        <end position="624"/>
    </location>
</feature>
<dbReference type="Proteomes" id="UP000184300">
    <property type="component" value="Unassembled WGS sequence"/>
</dbReference>
<dbReference type="InterPro" id="IPR001128">
    <property type="entry name" value="Cyt_P450"/>
</dbReference>
<dbReference type="InterPro" id="IPR020846">
    <property type="entry name" value="MFS_dom"/>
</dbReference>
<feature type="transmembrane region" description="Helical" evidence="9">
    <location>
        <begin position="754"/>
        <end position="773"/>
    </location>
</feature>
<dbReference type="InterPro" id="IPR017972">
    <property type="entry name" value="Cyt_P450_CS"/>
</dbReference>
<dbReference type="OrthoDB" id="1470350at2759"/>
<accession>A0A1L9V4H1</accession>
<feature type="transmembrane region" description="Helical" evidence="9">
    <location>
        <begin position="694"/>
        <end position="713"/>
    </location>
</feature>
<reference evidence="12" key="1">
    <citation type="journal article" date="2017" name="Genome Biol.">
        <title>Comparative genomics reveals high biological diversity and specific adaptations in the industrially and medically important fungal genus Aspergillus.</title>
        <authorList>
            <person name="de Vries R.P."/>
            <person name="Riley R."/>
            <person name="Wiebenga A."/>
            <person name="Aguilar-Osorio G."/>
            <person name="Amillis S."/>
            <person name="Uchima C.A."/>
            <person name="Anderluh G."/>
            <person name="Asadollahi M."/>
            <person name="Askin M."/>
            <person name="Barry K."/>
            <person name="Battaglia E."/>
            <person name="Bayram O."/>
            <person name="Benocci T."/>
            <person name="Braus-Stromeyer S.A."/>
            <person name="Caldana C."/>
            <person name="Canovas D."/>
            <person name="Cerqueira G.C."/>
            <person name="Chen F."/>
            <person name="Chen W."/>
            <person name="Choi C."/>
            <person name="Clum A."/>
            <person name="Dos Santos R.A."/>
            <person name="Damasio A.R."/>
            <person name="Diallinas G."/>
            <person name="Emri T."/>
            <person name="Fekete E."/>
            <person name="Flipphi M."/>
            <person name="Freyberg S."/>
            <person name="Gallo A."/>
            <person name="Gournas C."/>
            <person name="Habgood R."/>
            <person name="Hainaut M."/>
            <person name="Harispe M.L."/>
            <person name="Henrissat B."/>
            <person name="Hilden K.S."/>
            <person name="Hope R."/>
            <person name="Hossain A."/>
            <person name="Karabika E."/>
            <person name="Karaffa L."/>
            <person name="Karanyi Z."/>
            <person name="Krasevec N."/>
            <person name="Kuo A."/>
            <person name="Kusch H."/>
            <person name="LaButti K."/>
            <person name="Lagendijk E.L."/>
            <person name="Lapidus A."/>
            <person name="Levasseur A."/>
            <person name="Lindquist E."/>
            <person name="Lipzen A."/>
            <person name="Logrieco A.F."/>
            <person name="MacCabe A."/>
            <person name="Maekelae M.R."/>
            <person name="Malavazi I."/>
            <person name="Melin P."/>
            <person name="Meyer V."/>
            <person name="Mielnichuk N."/>
            <person name="Miskei M."/>
            <person name="Molnar A.P."/>
            <person name="Mule G."/>
            <person name="Ngan C.Y."/>
            <person name="Orejas M."/>
            <person name="Orosz E."/>
            <person name="Ouedraogo J.P."/>
            <person name="Overkamp K.M."/>
            <person name="Park H.-S."/>
            <person name="Perrone G."/>
            <person name="Piumi F."/>
            <person name="Punt P.J."/>
            <person name="Ram A.F."/>
            <person name="Ramon A."/>
            <person name="Rauscher S."/>
            <person name="Record E."/>
            <person name="Riano-Pachon D.M."/>
            <person name="Robert V."/>
            <person name="Roehrig J."/>
            <person name="Ruller R."/>
            <person name="Salamov A."/>
            <person name="Salih N.S."/>
            <person name="Samson R.A."/>
            <person name="Sandor E."/>
            <person name="Sanguinetti M."/>
            <person name="Schuetze T."/>
            <person name="Sepcic K."/>
            <person name="Shelest E."/>
            <person name="Sherlock G."/>
            <person name="Sophianopoulou V."/>
            <person name="Squina F.M."/>
            <person name="Sun H."/>
            <person name="Susca A."/>
            <person name="Todd R.B."/>
            <person name="Tsang A."/>
            <person name="Unkles S.E."/>
            <person name="van de Wiele N."/>
            <person name="van Rossen-Uffink D."/>
            <person name="Oliveira J.V."/>
            <person name="Vesth T.C."/>
            <person name="Visser J."/>
            <person name="Yu J.-H."/>
            <person name="Zhou M."/>
            <person name="Andersen M.R."/>
            <person name="Archer D.B."/>
            <person name="Baker S.E."/>
            <person name="Benoit I."/>
            <person name="Brakhage A.A."/>
            <person name="Braus G.H."/>
            <person name="Fischer R."/>
            <person name="Frisvad J.C."/>
            <person name="Goldman G.H."/>
            <person name="Houbraken J."/>
            <person name="Oakley B."/>
            <person name="Pocsi I."/>
            <person name="Scazzocchio C."/>
            <person name="Seiboth B."/>
            <person name="vanKuyk P.A."/>
            <person name="Wortman J."/>
            <person name="Dyer P.S."/>
            <person name="Grigoriev I.V."/>
        </authorList>
    </citation>
    <scope>NUCLEOTIDE SEQUENCE [LARGE SCALE GENOMIC DNA]</scope>
    <source>
        <strain evidence="12">CBS 516.65</strain>
    </source>
</reference>
<feature type="transmembrane region" description="Helical" evidence="9">
    <location>
        <begin position="725"/>
        <end position="748"/>
    </location>
</feature>
<keyword evidence="3 8" id="KW-0479">Metal-binding</keyword>
<feature type="transmembrane region" description="Helical" evidence="9">
    <location>
        <begin position="636"/>
        <end position="654"/>
    </location>
</feature>
<dbReference type="GO" id="GO:0022857">
    <property type="term" value="F:transmembrane transporter activity"/>
    <property type="evidence" value="ECO:0007669"/>
    <property type="project" value="InterPro"/>
</dbReference>
<gene>
    <name evidence="11" type="ORF">ASPGLDRAFT_78014</name>
</gene>
<dbReference type="PRINTS" id="PR00463">
    <property type="entry name" value="EP450I"/>
</dbReference>
<comment type="cofactor">
    <cofactor evidence="8">
        <name>heme</name>
        <dbReference type="ChEBI" id="CHEBI:30413"/>
    </cofactor>
</comment>
<evidence type="ECO:0000256" key="4">
    <source>
        <dbReference type="ARBA" id="ARBA00022989"/>
    </source>
</evidence>
<evidence type="ECO:0000256" key="6">
    <source>
        <dbReference type="ARBA" id="ARBA00023004"/>
    </source>
</evidence>
<dbReference type="PRINTS" id="PR00385">
    <property type="entry name" value="P450"/>
</dbReference>
<organism evidence="11 12">
    <name type="scientific">Aspergillus glaucus CBS 516.65</name>
    <dbReference type="NCBI Taxonomy" id="1160497"/>
    <lineage>
        <taxon>Eukaryota</taxon>
        <taxon>Fungi</taxon>
        <taxon>Dikarya</taxon>
        <taxon>Ascomycota</taxon>
        <taxon>Pezizomycotina</taxon>
        <taxon>Eurotiomycetes</taxon>
        <taxon>Eurotiomycetidae</taxon>
        <taxon>Eurotiales</taxon>
        <taxon>Aspergillaceae</taxon>
        <taxon>Aspergillus</taxon>
        <taxon>Aspergillus subgen. Aspergillus</taxon>
    </lineage>
</organism>
<sequence>MAIMLGYIAARPFLFIGLVTTVALSVYVIYWRYIHQLAKYPGPFLASLTDLWQSYQFLTLRQPYHLTELHERYGPIVRYGPDKLSITEEAAIQAIYQKGARFMPKTEFYDAYGAVHPNVFGMRDESMHSTRRRHMSHSFSISYVKEMEKYLDMNISILKEKIRKHCQHGEVFDLKKALHYYVIDVLGELAFSQSFEVQETGDESRVPPVVEHSLLAAATGAWPAMTKTLKKWLPLVPHKGLRKLIEGRQTCADLASASVKRRLSGLRGHGGIENGPERKDILTNLIKAKDPETGESLTQADLETEAFGFIIAGTHTTSATTSLLLYHLLHHPEYLAELVNEIDSNLPPLERDTLAYSAVNAEALLPFLRKCVRENFRITPVFTMPLARRVVSPEGVLIAGHHIPQGTSIAVCNHAFHHNPRVWGEDHDIFNPYRWDQPDTGYKARYLMHFGLGGRQCIGKTVATANIYKLTSTLLAEFKFELADGQEQANSEKGKYHGKIPELVSVGISDLKDPLTSHSISNMKPELEQLEKNAASNTIPNRPRGLEKSSDEFIEDIGSSLSPEHRQYLLNRHGTLDIYPIPDFNDADPYNWPSWKKITNLSLVAFHAMMATFTAAAIQCAFVNIAEDLHVSVHRVSYLVSLFIAIIGGAPLLWCPLANCYGRRPVLLISLVCSLVGNVGCAVSHSYATMGLCRAITAFFISPAAAIGSAVVAESFFLRDRARCMGVWTLMVTLGVPTAPFIFGFAAMRIGYRWIYWVLVMVNAVQLVVYLLLGPETLYIRTDHAAIGNHARKRKYLPITIQRIRPTPLDPWEFIQPLILAAHPCVILPACAYAMVFLFGSILPSIEIPQIWPEKFGSNTQQVGLQFISQIVGSVIGEQVGGHLSDRWMWYRQRRRQQPPAPECRLWISYIGLALTICGTVVFLVQTENASSHWNITPLVGVAIAAAGNQVVTTVYVTYAIDCYSSEAASVGVLITFVRQIWGFIGPFW</sequence>
<evidence type="ECO:0000256" key="2">
    <source>
        <dbReference type="ARBA" id="ARBA00022692"/>
    </source>
</evidence>
<feature type="transmembrane region" description="Helical" evidence="9">
    <location>
        <begin position="863"/>
        <end position="885"/>
    </location>
</feature>
<evidence type="ECO:0000256" key="7">
    <source>
        <dbReference type="ARBA" id="ARBA00023136"/>
    </source>
</evidence>
<keyword evidence="2 9" id="KW-0812">Transmembrane</keyword>
<feature type="transmembrane region" description="Helical" evidence="9">
    <location>
        <begin position="12"/>
        <end position="30"/>
    </location>
</feature>
<dbReference type="InterPro" id="IPR036396">
    <property type="entry name" value="Cyt_P450_sf"/>
</dbReference>
<evidence type="ECO:0000256" key="1">
    <source>
        <dbReference type="ARBA" id="ARBA00004141"/>
    </source>
</evidence>
<name>A0A1L9V4H1_ASPGL</name>
<dbReference type="SUPFAM" id="SSF48264">
    <property type="entry name" value="Cytochrome P450"/>
    <property type="match status" value="1"/>
</dbReference>
<evidence type="ECO:0000259" key="10">
    <source>
        <dbReference type="PROSITE" id="PS50850"/>
    </source>
</evidence>
<dbReference type="AlphaFoldDB" id="A0A1L9V4H1"/>
<keyword evidence="4 9" id="KW-1133">Transmembrane helix</keyword>
<dbReference type="RefSeq" id="XP_022395508.1">
    <property type="nucleotide sequence ID" value="XM_022549938.1"/>
</dbReference>
<dbReference type="PANTHER" id="PTHR23502:SF2">
    <property type="entry name" value="TRANSPORTER, PUTATIVE (AFU_ORTHOLOGUE AFUA_2G08910)-RELATED"/>
    <property type="match status" value="1"/>
</dbReference>
<evidence type="ECO:0000256" key="5">
    <source>
        <dbReference type="ARBA" id="ARBA00023002"/>
    </source>
</evidence>
<dbReference type="InterPro" id="IPR002401">
    <property type="entry name" value="Cyt_P450_E_grp-I"/>
</dbReference>
<comment type="subcellular location">
    <subcellularLocation>
        <location evidence="1">Membrane</location>
        <topology evidence="1">Multi-pass membrane protein</topology>
    </subcellularLocation>
</comment>
<feature type="domain" description="Major facilitator superfamily (MFS) profile" evidence="10">
    <location>
        <begin position="600"/>
        <end position="989"/>
    </location>
</feature>
<keyword evidence="7 9" id="KW-0472">Membrane</keyword>
<dbReference type="PROSITE" id="PS50850">
    <property type="entry name" value="MFS"/>
    <property type="match status" value="1"/>
</dbReference>
<dbReference type="GO" id="GO:0005886">
    <property type="term" value="C:plasma membrane"/>
    <property type="evidence" value="ECO:0007669"/>
    <property type="project" value="TreeGrafter"/>
</dbReference>
<dbReference type="Gene3D" id="1.20.1720.10">
    <property type="entry name" value="Multidrug resistance protein D"/>
    <property type="match status" value="1"/>
</dbReference>
<feature type="transmembrane region" description="Helical" evidence="9">
    <location>
        <begin position="906"/>
        <end position="927"/>
    </location>
</feature>
<keyword evidence="6 8" id="KW-0408">Iron</keyword>
<keyword evidence="12" id="KW-1185">Reference proteome</keyword>
<evidence type="ECO:0000313" key="12">
    <source>
        <dbReference type="Proteomes" id="UP000184300"/>
    </source>
</evidence>
<evidence type="ECO:0000256" key="8">
    <source>
        <dbReference type="PIRSR" id="PIRSR602401-1"/>
    </source>
</evidence>
<evidence type="ECO:0000313" key="11">
    <source>
        <dbReference type="EMBL" id="OJJ78810.1"/>
    </source>
</evidence>